<accession>A0A5B7FH86</accession>
<protein>
    <submittedName>
        <fullName evidence="2">Uncharacterized protein</fullName>
    </submittedName>
</protein>
<reference evidence="2 3" key="1">
    <citation type="submission" date="2019-05" db="EMBL/GenBank/DDBJ databases">
        <title>Another draft genome of Portunus trituberculatus and its Hox gene families provides insights of decapod evolution.</title>
        <authorList>
            <person name="Jeong J.-H."/>
            <person name="Song I."/>
            <person name="Kim S."/>
            <person name="Choi T."/>
            <person name="Kim D."/>
            <person name="Ryu S."/>
            <person name="Kim W."/>
        </authorList>
    </citation>
    <scope>NUCLEOTIDE SEQUENCE [LARGE SCALE GENOMIC DNA]</scope>
    <source>
        <tissue evidence="2">Muscle</tissue>
    </source>
</reference>
<sequence length="105" mass="11769">MQRRVELRRDVVTASSPGLKANDLVISSAYALVLGTRFSRSIAMDLLPPLCMGMTKLAFHNCGHMLCRRMALNILVRGRTNSPEHHRITRSFTRQAPPLSSPLVR</sequence>
<dbReference type="AlphaFoldDB" id="A0A5B7FH86"/>
<dbReference type="Proteomes" id="UP000324222">
    <property type="component" value="Unassembled WGS sequence"/>
</dbReference>
<proteinExistence type="predicted"/>
<dbReference type="EMBL" id="VSRR010006422">
    <property type="protein sequence ID" value="MPC44756.1"/>
    <property type="molecule type" value="Genomic_DNA"/>
</dbReference>
<comment type="caution">
    <text evidence="2">The sequence shown here is derived from an EMBL/GenBank/DDBJ whole genome shotgun (WGS) entry which is preliminary data.</text>
</comment>
<name>A0A5B7FH86_PORTR</name>
<keyword evidence="3" id="KW-1185">Reference proteome</keyword>
<evidence type="ECO:0000313" key="3">
    <source>
        <dbReference type="Proteomes" id="UP000324222"/>
    </source>
</evidence>
<organism evidence="2 3">
    <name type="scientific">Portunus trituberculatus</name>
    <name type="common">Swimming crab</name>
    <name type="synonym">Neptunus trituberculatus</name>
    <dbReference type="NCBI Taxonomy" id="210409"/>
    <lineage>
        <taxon>Eukaryota</taxon>
        <taxon>Metazoa</taxon>
        <taxon>Ecdysozoa</taxon>
        <taxon>Arthropoda</taxon>
        <taxon>Crustacea</taxon>
        <taxon>Multicrustacea</taxon>
        <taxon>Malacostraca</taxon>
        <taxon>Eumalacostraca</taxon>
        <taxon>Eucarida</taxon>
        <taxon>Decapoda</taxon>
        <taxon>Pleocyemata</taxon>
        <taxon>Brachyura</taxon>
        <taxon>Eubrachyura</taxon>
        <taxon>Portunoidea</taxon>
        <taxon>Portunidae</taxon>
        <taxon>Portuninae</taxon>
        <taxon>Portunus</taxon>
    </lineage>
</organism>
<gene>
    <name evidence="2" type="ORF">E2C01_038436</name>
</gene>
<evidence type="ECO:0000256" key="1">
    <source>
        <dbReference type="SAM" id="MobiDB-lite"/>
    </source>
</evidence>
<feature type="region of interest" description="Disordered" evidence="1">
    <location>
        <begin position="82"/>
        <end position="105"/>
    </location>
</feature>
<evidence type="ECO:0000313" key="2">
    <source>
        <dbReference type="EMBL" id="MPC44756.1"/>
    </source>
</evidence>